<dbReference type="GO" id="GO:0004476">
    <property type="term" value="F:mannose-6-phosphate isomerase activity"/>
    <property type="evidence" value="ECO:0007669"/>
    <property type="project" value="InterPro"/>
</dbReference>
<keyword evidence="6" id="KW-0413">Isomerase</keyword>
<organism evidence="6 7">
    <name type="scientific">Sulfuriroseicoccus oceanibius</name>
    <dbReference type="NCBI Taxonomy" id="2707525"/>
    <lineage>
        <taxon>Bacteria</taxon>
        <taxon>Pseudomonadati</taxon>
        <taxon>Verrucomicrobiota</taxon>
        <taxon>Verrucomicrobiia</taxon>
        <taxon>Verrucomicrobiales</taxon>
        <taxon>Verrucomicrobiaceae</taxon>
        <taxon>Sulfuriroseicoccus</taxon>
    </lineage>
</organism>
<keyword evidence="1 3" id="KW-0479">Metal-binding</keyword>
<dbReference type="Proteomes" id="UP000475117">
    <property type="component" value="Chromosome"/>
</dbReference>
<dbReference type="PIRSF" id="PIRSF036894">
    <property type="entry name" value="PMI_Firm_short"/>
    <property type="match status" value="1"/>
</dbReference>
<dbReference type="PANTHER" id="PTHR42742:SF3">
    <property type="entry name" value="FRUCTOKINASE"/>
    <property type="match status" value="1"/>
</dbReference>
<dbReference type="GO" id="GO:0008270">
    <property type="term" value="F:zinc ion binding"/>
    <property type="evidence" value="ECO:0007669"/>
    <property type="project" value="InterPro"/>
</dbReference>
<reference evidence="6 7" key="1">
    <citation type="submission" date="2020-12" db="EMBL/GenBank/DDBJ databases">
        <title>Sulforoseuscoccus oceanibium gen. nov., sp. nov., a representative of the phylum Verrucomicrobia with special cytoplasmic membrane, and proposal of Sulforoseuscoccusaceae fam. nov.</title>
        <authorList>
            <person name="Xi F."/>
        </authorList>
    </citation>
    <scope>NUCLEOTIDE SEQUENCE [LARGE SCALE GENOMIC DNA]</scope>
    <source>
        <strain evidence="6 7">T37</strain>
    </source>
</reference>
<dbReference type="CDD" id="cd07010">
    <property type="entry name" value="cupin_PMI_type_I_N_bac"/>
    <property type="match status" value="1"/>
</dbReference>
<dbReference type="InterPro" id="IPR014628">
    <property type="entry name" value="Man6P_isomerase_Firm_short"/>
</dbReference>
<sequence>MTFSDPIFFVPQCFERVWGGRKLADVFNKPVADPEVPTGESWEVVDRPEAVSVVDGGDYAGQTLHQLWSGQREEVFGAGLPESEHFPLLIKILDAADKLSIQVHPPAAIAGDMGGEPKTESWILAGIDPEAALYVGFSKETTREQFAEAIENGTVTDVVHELRPQKGDFIHLPSGRLHAIGAGCLIFEIQQNSDTTYRVYDWDRKGLDGKPRELHIDESLQCIDFDDVEPSLGKAEGERLVGCEYYTIDRWELAAGAERDLEVGERFAIVAVVEGSVQCGGRDAGVGTFFIAPVGCAPLVAGENGASVLVTRIP</sequence>
<evidence type="ECO:0000313" key="6">
    <source>
        <dbReference type="EMBL" id="QQL43837.1"/>
    </source>
</evidence>
<evidence type="ECO:0000259" key="5">
    <source>
        <dbReference type="Pfam" id="PF20511"/>
    </source>
</evidence>
<name>A0A6B3L8K3_9BACT</name>
<dbReference type="InterPro" id="IPR014710">
    <property type="entry name" value="RmlC-like_jellyroll"/>
</dbReference>
<dbReference type="GO" id="GO:0005975">
    <property type="term" value="P:carbohydrate metabolic process"/>
    <property type="evidence" value="ECO:0007669"/>
    <property type="project" value="InterPro"/>
</dbReference>
<protein>
    <submittedName>
        <fullName evidence="6">Class I mannose-6-phosphate isomerase</fullName>
    </submittedName>
</protein>
<feature type="binding site" evidence="3">
    <location>
        <position position="104"/>
    </location>
    <ligand>
        <name>Zn(2+)</name>
        <dbReference type="ChEBI" id="CHEBI:29105"/>
    </ligand>
</feature>
<comment type="cofactor">
    <cofactor evidence="3">
        <name>Zn(2+)</name>
        <dbReference type="ChEBI" id="CHEBI:29105"/>
    </cofactor>
    <text evidence="3">Binds 1 zinc ion per subunit.</text>
</comment>
<accession>A0A6B3L8K3</accession>
<dbReference type="AlphaFoldDB" id="A0A6B3L8K3"/>
<keyword evidence="7" id="KW-1185">Reference proteome</keyword>
<evidence type="ECO:0000256" key="2">
    <source>
        <dbReference type="ARBA" id="ARBA00022833"/>
    </source>
</evidence>
<dbReference type="PANTHER" id="PTHR42742">
    <property type="entry name" value="TRANSCRIPTIONAL REPRESSOR MPRA"/>
    <property type="match status" value="1"/>
</dbReference>
<dbReference type="Pfam" id="PF20511">
    <property type="entry name" value="PMI_typeI_cat"/>
    <property type="match status" value="1"/>
</dbReference>
<evidence type="ECO:0000256" key="4">
    <source>
        <dbReference type="PIRSR" id="PIRSR036894-2"/>
    </source>
</evidence>
<keyword evidence="2 3" id="KW-0862">Zinc</keyword>
<evidence type="ECO:0000256" key="1">
    <source>
        <dbReference type="ARBA" id="ARBA00022723"/>
    </source>
</evidence>
<gene>
    <name evidence="6" type="ORF">G3M56_007990</name>
</gene>
<dbReference type="InterPro" id="IPR046457">
    <property type="entry name" value="PMI_typeI_cat"/>
</dbReference>
<dbReference type="Gene3D" id="2.60.120.10">
    <property type="entry name" value="Jelly Rolls"/>
    <property type="match status" value="1"/>
</dbReference>
<feature type="domain" description="Phosphomannose isomerase type I catalytic" evidence="5">
    <location>
        <begin position="14"/>
        <end position="107"/>
    </location>
</feature>
<proteinExistence type="predicted"/>
<evidence type="ECO:0000256" key="3">
    <source>
        <dbReference type="PIRSR" id="PIRSR036894-1"/>
    </source>
</evidence>
<dbReference type="EMBL" id="CP066776">
    <property type="protein sequence ID" value="QQL43837.1"/>
    <property type="molecule type" value="Genomic_DNA"/>
</dbReference>
<dbReference type="InterPro" id="IPR051804">
    <property type="entry name" value="Carb_Metab_Reg_Kinase/Isom"/>
</dbReference>
<dbReference type="SUPFAM" id="SSF51182">
    <property type="entry name" value="RmlC-like cupins"/>
    <property type="match status" value="1"/>
</dbReference>
<dbReference type="InterPro" id="IPR011051">
    <property type="entry name" value="RmlC_Cupin_sf"/>
</dbReference>
<feature type="binding site" evidence="3">
    <location>
        <position position="120"/>
    </location>
    <ligand>
        <name>Zn(2+)</name>
        <dbReference type="ChEBI" id="CHEBI:29105"/>
    </ligand>
</feature>
<feature type="active site" evidence="4">
    <location>
        <position position="198"/>
    </location>
</feature>
<evidence type="ECO:0000313" key="7">
    <source>
        <dbReference type="Proteomes" id="UP000475117"/>
    </source>
</evidence>
<feature type="binding site" evidence="3">
    <location>
        <position position="178"/>
    </location>
    <ligand>
        <name>Zn(2+)</name>
        <dbReference type="ChEBI" id="CHEBI:29105"/>
    </ligand>
</feature>
<dbReference type="KEGG" id="soa:G3M56_007990"/>
<dbReference type="RefSeq" id="WP_164361836.1">
    <property type="nucleotide sequence ID" value="NZ_CP066776.1"/>
</dbReference>